<accession>A0ACB9RH14</accession>
<comment type="caution">
    <text evidence="1">The sequence shown here is derived from an EMBL/GenBank/DDBJ whole genome shotgun (WGS) entry which is preliminary data.</text>
</comment>
<dbReference type="EMBL" id="CM042883">
    <property type="protein sequence ID" value="KAI4376728.1"/>
    <property type="molecule type" value="Genomic_DNA"/>
</dbReference>
<gene>
    <name evidence="1" type="ORF">MLD38_014455</name>
</gene>
<name>A0ACB9RH14_9MYRT</name>
<proteinExistence type="predicted"/>
<evidence type="ECO:0000313" key="1">
    <source>
        <dbReference type="EMBL" id="KAI4376728.1"/>
    </source>
</evidence>
<dbReference type="Proteomes" id="UP001057402">
    <property type="component" value="Chromosome 4"/>
</dbReference>
<protein>
    <submittedName>
        <fullName evidence="1">Uncharacterized protein</fullName>
    </submittedName>
</protein>
<keyword evidence="2" id="KW-1185">Reference proteome</keyword>
<evidence type="ECO:0000313" key="2">
    <source>
        <dbReference type="Proteomes" id="UP001057402"/>
    </source>
</evidence>
<organism evidence="1 2">
    <name type="scientific">Melastoma candidum</name>
    <dbReference type="NCBI Taxonomy" id="119954"/>
    <lineage>
        <taxon>Eukaryota</taxon>
        <taxon>Viridiplantae</taxon>
        <taxon>Streptophyta</taxon>
        <taxon>Embryophyta</taxon>
        <taxon>Tracheophyta</taxon>
        <taxon>Spermatophyta</taxon>
        <taxon>Magnoliopsida</taxon>
        <taxon>eudicotyledons</taxon>
        <taxon>Gunneridae</taxon>
        <taxon>Pentapetalae</taxon>
        <taxon>rosids</taxon>
        <taxon>malvids</taxon>
        <taxon>Myrtales</taxon>
        <taxon>Melastomataceae</taxon>
        <taxon>Melastomatoideae</taxon>
        <taxon>Melastomateae</taxon>
        <taxon>Melastoma</taxon>
    </lineage>
</organism>
<reference evidence="2" key="1">
    <citation type="journal article" date="2023" name="Front. Plant Sci.">
        <title>Chromosomal-level genome assembly of Melastoma candidum provides insights into trichome evolution.</title>
        <authorList>
            <person name="Zhong Y."/>
            <person name="Wu W."/>
            <person name="Sun C."/>
            <person name="Zou P."/>
            <person name="Liu Y."/>
            <person name="Dai S."/>
            <person name="Zhou R."/>
        </authorList>
    </citation>
    <scope>NUCLEOTIDE SEQUENCE [LARGE SCALE GENOMIC DNA]</scope>
</reference>
<sequence length="192" mass="21306">MYAIVTTRLSNPASDKGKWRGIPTGLNNITHSREIREYFCDEIAEAYALDIEKTMNALATSWQSENTGVYGLEDYGALGSFLKIGSIGGAKVEEQDDIYILVAPQNAVGKCINNDLRAMTDATSPQPVILINPRLKNLKFIGTSFGIYLVPVELCRMAYGLPLRVVQKSRCAVWKRGIHVAFNIRMKSMMPS</sequence>